<feature type="binding site" evidence="5">
    <location>
        <position position="75"/>
    </location>
    <ligand>
        <name>Fe cation</name>
        <dbReference type="ChEBI" id="CHEBI:24875"/>
        <note>catalytic</note>
    </ligand>
</feature>
<dbReference type="InterPro" id="IPR004574">
    <property type="entry name" value="Alkb"/>
</dbReference>
<dbReference type="PANTHER" id="PTHR16557">
    <property type="entry name" value="ALKYLATED DNA REPAIR PROTEIN ALKB-RELATED"/>
    <property type="match status" value="1"/>
</dbReference>
<dbReference type="EnsemblMetazoa" id="CJA18044.1">
    <property type="protein sequence ID" value="CJA18044.1"/>
    <property type="gene ID" value="WBGene00137248"/>
</dbReference>
<evidence type="ECO:0000256" key="3">
    <source>
        <dbReference type="ARBA" id="ARBA00023002"/>
    </source>
</evidence>
<dbReference type="Gene3D" id="2.60.120.590">
    <property type="entry name" value="Alpha-ketoglutarate-dependent dioxygenase AlkB-like"/>
    <property type="match status" value="1"/>
</dbReference>
<dbReference type="AlphaFoldDB" id="A0A8R1E0F7"/>
<organism evidence="7 8">
    <name type="scientific">Caenorhabditis japonica</name>
    <dbReference type="NCBI Taxonomy" id="281687"/>
    <lineage>
        <taxon>Eukaryota</taxon>
        <taxon>Metazoa</taxon>
        <taxon>Ecdysozoa</taxon>
        <taxon>Nematoda</taxon>
        <taxon>Chromadorea</taxon>
        <taxon>Rhabditida</taxon>
        <taxon>Rhabditina</taxon>
        <taxon>Rhabditomorpha</taxon>
        <taxon>Rhabditoidea</taxon>
        <taxon>Rhabditidae</taxon>
        <taxon>Peloderinae</taxon>
        <taxon>Caenorhabditis</taxon>
    </lineage>
</organism>
<sequence>MFHRDPTLINKSLRWTTLGIEYDWNTKEYPREGRELPEELVELGSVICDALKLGEMRPDAAIVNYYPPKSSLSPHVDRSERTNAPLVSMSLGQSAVYLSGGKTLSEKPIPIWLRNGDILVMHGEQRLVYHAVPCIGAGEGETFESTNKPLEQYLNTSRVNITIRQVN</sequence>
<evidence type="ECO:0000256" key="2">
    <source>
        <dbReference type="ARBA" id="ARBA00022964"/>
    </source>
</evidence>
<evidence type="ECO:0000256" key="5">
    <source>
        <dbReference type="PIRSR" id="PIRSR604574-2"/>
    </source>
</evidence>
<keyword evidence="8" id="KW-1185">Reference proteome</keyword>
<evidence type="ECO:0000256" key="1">
    <source>
        <dbReference type="ARBA" id="ARBA00022723"/>
    </source>
</evidence>
<keyword evidence="2" id="KW-0223">Dioxygenase</keyword>
<dbReference type="PANTHER" id="PTHR16557:SF2">
    <property type="entry name" value="NUCLEIC ACID DIOXYGENASE ALKBH1"/>
    <property type="match status" value="1"/>
</dbReference>
<evidence type="ECO:0000313" key="7">
    <source>
        <dbReference type="EnsemblMetazoa" id="CJA18044.1"/>
    </source>
</evidence>
<accession>A0A8R1E0F7</accession>
<proteinExistence type="predicted"/>
<evidence type="ECO:0000256" key="4">
    <source>
        <dbReference type="ARBA" id="ARBA00023004"/>
    </source>
</evidence>
<dbReference type="SUPFAM" id="SSF51197">
    <property type="entry name" value="Clavaminate synthase-like"/>
    <property type="match status" value="1"/>
</dbReference>
<reference evidence="7" key="2">
    <citation type="submission" date="2022-06" db="UniProtKB">
        <authorList>
            <consortium name="EnsemblMetazoa"/>
        </authorList>
    </citation>
    <scope>IDENTIFICATION</scope>
    <source>
        <strain evidence="7">DF5081</strain>
    </source>
</reference>
<dbReference type="InterPro" id="IPR027450">
    <property type="entry name" value="AlkB-like"/>
</dbReference>
<dbReference type="Proteomes" id="UP000005237">
    <property type="component" value="Unassembled WGS sequence"/>
</dbReference>
<dbReference type="GO" id="GO:0008198">
    <property type="term" value="F:ferrous iron binding"/>
    <property type="evidence" value="ECO:0007669"/>
    <property type="project" value="TreeGrafter"/>
</dbReference>
<dbReference type="PROSITE" id="PS51471">
    <property type="entry name" value="FE2OG_OXY"/>
    <property type="match status" value="1"/>
</dbReference>
<dbReference type="InterPro" id="IPR005123">
    <property type="entry name" value="Oxoglu/Fe-dep_dioxygenase_dom"/>
</dbReference>
<evidence type="ECO:0000259" key="6">
    <source>
        <dbReference type="PROSITE" id="PS51471"/>
    </source>
</evidence>
<dbReference type="GO" id="GO:0005634">
    <property type="term" value="C:nucleus"/>
    <property type="evidence" value="ECO:0007669"/>
    <property type="project" value="TreeGrafter"/>
</dbReference>
<keyword evidence="4 5" id="KW-0408">Iron</keyword>
<evidence type="ECO:0000313" key="8">
    <source>
        <dbReference type="Proteomes" id="UP000005237"/>
    </source>
</evidence>
<name>A0A8R1E0F7_CAEJA</name>
<dbReference type="Pfam" id="PF13532">
    <property type="entry name" value="2OG-FeII_Oxy_2"/>
    <property type="match status" value="1"/>
</dbReference>
<keyword evidence="3" id="KW-0560">Oxidoreductase</keyword>
<keyword evidence="1 5" id="KW-0479">Metal-binding</keyword>
<dbReference type="GO" id="GO:0035516">
    <property type="term" value="F:broad specificity oxidative DNA demethylase activity"/>
    <property type="evidence" value="ECO:0007669"/>
    <property type="project" value="TreeGrafter"/>
</dbReference>
<comment type="cofactor">
    <cofactor evidence="5">
        <name>Fe(2+)</name>
        <dbReference type="ChEBI" id="CHEBI:29033"/>
    </cofactor>
    <text evidence="5">Binds 1 Fe(2+) ion per subunit.</text>
</comment>
<dbReference type="GO" id="GO:0035515">
    <property type="term" value="F:oxidative RNA demethylase activity"/>
    <property type="evidence" value="ECO:0007669"/>
    <property type="project" value="TreeGrafter"/>
</dbReference>
<protein>
    <submittedName>
        <fullName evidence="7">Fe2OG dioxygenase domain-containing protein</fullName>
    </submittedName>
</protein>
<reference evidence="8" key="1">
    <citation type="submission" date="2010-08" db="EMBL/GenBank/DDBJ databases">
        <authorList>
            <consortium name="Caenorhabditis japonica Sequencing Consortium"/>
            <person name="Wilson R.K."/>
        </authorList>
    </citation>
    <scope>NUCLEOTIDE SEQUENCE [LARGE SCALE GENOMIC DNA]</scope>
    <source>
        <strain evidence="8">DF5081</strain>
    </source>
</reference>
<feature type="domain" description="Fe2OG dioxygenase" evidence="6">
    <location>
        <begin position="57"/>
        <end position="167"/>
    </location>
</feature>
<feature type="binding site" evidence="5">
    <location>
        <position position="130"/>
    </location>
    <ligand>
        <name>Fe cation</name>
        <dbReference type="ChEBI" id="CHEBI:24875"/>
        <note>catalytic</note>
    </ligand>
</feature>
<dbReference type="GO" id="GO:0005737">
    <property type="term" value="C:cytoplasm"/>
    <property type="evidence" value="ECO:0007669"/>
    <property type="project" value="TreeGrafter"/>
</dbReference>
<dbReference type="InterPro" id="IPR037151">
    <property type="entry name" value="AlkB-like_sf"/>
</dbReference>
<feature type="binding site" evidence="5">
    <location>
        <position position="77"/>
    </location>
    <ligand>
        <name>Fe cation</name>
        <dbReference type="ChEBI" id="CHEBI:24875"/>
        <note>catalytic</note>
    </ligand>
</feature>
<dbReference type="GO" id="GO:0035513">
    <property type="term" value="P:oxidative RNA demethylation"/>
    <property type="evidence" value="ECO:0007669"/>
    <property type="project" value="TreeGrafter"/>
</dbReference>